<dbReference type="InterPro" id="IPR002213">
    <property type="entry name" value="UDP_glucos_trans"/>
</dbReference>
<proteinExistence type="inferred from homology"/>
<dbReference type="FunFam" id="3.40.50.2000:FF:000138">
    <property type="entry name" value="Glycosyltransferase"/>
    <property type="match status" value="1"/>
</dbReference>
<reference evidence="3" key="1">
    <citation type="submission" date="2022-08" db="EMBL/GenBank/DDBJ databases">
        <authorList>
            <person name="Gutierrez-Valencia J."/>
        </authorList>
    </citation>
    <scope>NUCLEOTIDE SEQUENCE</scope>
</reference>
<accession>A0AAV0IQT1</accession>
<dbReference type="EMBL" id="CAMGYJ010000004">
    <property type="protein sequence ID" value="CAI0399777.1"/>
    <property type="molecule type" value="Genomic_DNA"/>
</dbReference>
<dbReference type="PROSITE" id="PS51257">
    <property type="entry name" value="PROKAR_LIPOPROTEIN"/>
    <property type="match status" value="1"/>
</dbReference>
<keyword evidence="4" id="KW-1185">Reference proteome</keyword>
<comment type="similarity">
    <text evidence="1">Belongs to the UDP-glycosyltransferase family.</text>
</comment>
<dbReference type="Gene3D" id="3.40.50.2000">
    <property type="entry name" value="Glycogen Phosphorylase B"/>
    <property type="match status" value="2"/>
</dbReference>
<dbReference type="SUPFAM" id="SSF53756">
    <property type="entry name" value="UDP-Glycosyltransferase/glycogen phosphorylase"/>
    <property type="match status" value="1"/>
</dbReference>
<protein>
    <submittedName>
        <fullName evidence="3">Uncharacterized protein</fullName>
    </submittedName>
</protein>
<dbReference type="Proteomes" id="UP001154282">
    <property type="component" value="Unassembled WGS sequence"/>
</dbReference>
<keyword evidence="2" id="KW-0808">Transferase</keyword>
<dbReference type="PANTHER" id="PTHR11926:SF774">
    <property type="entry name" value="UDP-GLYCOSYLTRANSFERASE 85A1-RELATED"/>
    <property type="match status" value="1"/>
</dbReference>
<sequence length="484" mass="52513">MEESGKPNYPPLPAGAATSCHVVAMPYPGRGHVNPMMNLCKLLASKSPAAADIRILVTFVVTEEWHGLIRYEPRPDNIRIRTLPDVIPSEVGRGKDPVGFLDAVNTALRAPFELLLDDIATVDQPVAAIVADAFLTWPPEVGNARGIPVASLWTMSAAVLSVFHHSEILRRRQNLPLELLSADHEQAATSAMVDYIPGVSPTRVADLPTIFFGEHGRTLLPRALNCISSAQTKAQYILFTSFYELEPTTFDALRSAIPLPIYTVGPAIPFHQLQSSSQNDVVEPDYIEWLSSQPAGSVLYVSMGSFLPLSAAQSDEIAAGIRMSGVRFLWVSRGGETGGGGDLMGNGMVVRWCDQLRVLTHPAVGAFWTHCGWNSTMEAVYAGVPVLSFPIFWDQVPNSKAVAEDWGIGWRVKEESGGGGGGGMVKRERVAELVRRFMDGENDDVKGMKERARELRIKCCAAVAEGGSSDKNLDSFIVDVMGGR</sequence>
<evidence type="ECO:0000256" key="2">
    <source>
        <dbReference type="ARBA" id="ARBA00022679"/>
    </source>
</evidence>
<organism evidence="3 4">
    <name type="scientific">Linum tenue</name>
    <dbReference type="NCBI Taxonomy" id="586396"/>
    <lineage>
        <taxon>Eukaryota</taxon>
        <taxon>Viridiplantae</taxon>
        <taxon>Streptophyta</taxon>
        <taxon>Embryophyta</taxon>
        <taxon>Tracheophyta</taxon>
        <taxon>Spermatophyta</taxon>
        <taxon>Magnoliopsida</taxon>
        <taxon>eudicotyledons</taxon>
        <taxon>Gunneridae</taxon>
        <taxon>Pentapetalae</taxon>
        <taxon>rosids</taxon>
        <taxon>fabids</taxon>
        <taxon>Malpighiales</taxon>
        <taxon>Linaceae</taxon>
        <taxon>Linum</taxon>
    </lineage>
</organism>
<name>A0AAV0IQT1_9ROSI</name>
<dbReference type="GO" id="GO:0080043">
    <property type="term" value="F:quercetin 3-O-glucosyltransferase activity"/>
    <property type="evidence" value="ECO:0007669"/>
    <property type="project" value="TreeGrafter"/>
</dbReference>
<dbReference type="AlphaFoldDB" id="A0AAV0IQT1"/>
<dbReference type="GO" id="GO:0080044">
    <property type="term" value="F:quercetin 7-O-glucosyltransferase activity"/>
    <property type="evidence" value="ECO:0007669"/>
    <property type="project" value="TreeGrafter"/>
</dbReference>
<dbReference type="CDD" id="cd03784">
    <property type="entry name" value="GT1_Gtf-like"/>
    <property type="match status" value="1"/>
</dbReference>
<dbReference type="Pfam" id="PF00201">
    <property type="entry name" value="UDPGT"/>
    <property type="match status" value="1"/>
</dbReference>
<evidence type="ECO:0000313" key="4">
    <source>
        <dbReference type="Proteomes" id="UP001154282"/>
    </source>
</evidence>
<evidence type="ECO:0000313" key="3">
    <source>
        <dbReference type="EMBL" id="CAI0399777.1"/>
    </source>
</evidence>
<evidence type="ECO:0000256" key="1">
    <source>
        <dbReference type="ARBA" id="ARBA00009995"/>
    </source>
</evidence>
<comment type="caution">
    <text evidence="3">The sequence shown here is derived from an EMBL/GenBank/DDBJ whole genome shotgun (WGS) entry which is preliminary data.</text>
</comment>
<dbReference type="PANTHER" id="PTHR11926">
    <property type="entry name" value="GLUCOSYL/GLUCURONOSYL TRANSFERASES"/>
    <property type="match status" value="1"/>
</dbReference>
<gene>
    <name evidence="3" type="ORF">LITE_LOCUS10470</name>
</gene>